<evidence type="ECO:0000256" key="9">
    <source>
        <dbReference type="SAM" id="MobiDB-lite"/>
    </source>
</evidence>
<comment type="similarity">
    <text evidence="3">Belongs to the peroxisomal targeting signal receptor family.</text>
</comment>
<reference evidence="11 12" key="1">
    <citation type="submission" date="2015-10" db="EMBL/GenBank/DDBJ databases">
        <title>Metagenome-Assembled Genomes uncover a global brackish microbiome.</title>
        <authorList>
            <person name="Hugerth L.W."/>
            <person name="Larsson J."/>
            <person name="Alneberg J."/>
            <person name="Lindh M.V."/>
            <person name="Legrand C."/>
            <person name="Pinhassi J."/>
            <person name="Andersson A.F."/>
        </authorList>
    </citation>
    <scope>NUCLEOTIDE SEQUENCE [LARGE SCALE GENOMIC DNA]</scope>
    <source>
        <strain evidence="11">BACL18 MAG-120507-bin52</strain>
    </source>
</reference>
<evidence type="ECO:0000256" key="7">
    <source>
        <dbReference type="ARBA" id="ARBA00023140"/>
    </source>
</evidence>
<keyword evidence="10" id="KW-1133">Transmembrane helix</keyword>
<feature type="transmembrane region" description="Helical" evidence="10">
    <location>
        <begin position="26"/>
        <end position="45"/>
    </location>
</feature>
<evidence type="ECO:0000313" key="11">
    <source>
        <dbReference type="EMBL" id="KRO58215.1"/>
    </source>
</evidence>
<evidence type="ECO:0000256" key="3">
    <source>
        <dbReference type="ARBA" id="ARBA00005348"/>
    </source>
</evidence>
<dbReference type="EMBL" id="LIBO01000451">
    <property type="protein sequence ID" value="KRO58215.1"/>
    <property type="molecule type" value="Genomic_DNA"/>
</dbReference>
<organism evidence="11 12">
    <name type="scientific">Verrucomicrobia subdivision 6 bacterium BACL9 MAG-120507-bin52</name>
    <dbReference type="NCBI Taxonomy" id="1655590"/>
    <lineage>
        <taxon>Bacteria</taxon>
        <taxon>Pseudomonadati</taxon>
        <taxon>Verrucomicrobiota</taxon>
        <taxon>Verrucomicrobiia</taxon>
        <taxon>Verrucomicrobiales</taxon>
        <taxon>Verrucomicrobia subdivision 6</taxon>
    </lineage>
</organism>
<feature type="compositionally biased region" description="Low complexity" evidence="9">
    <location>
        <begin position="198"/>
        <end position="212"/>
    </location>
</feature>
<keyword evidence="6 8" id="KW-0802">TPR repeat</keyword>
<dbReference type="Pfam" id="PF13414">
    <property type="entry name" value="TPR_11"/>
    <property type="match status" value="1"/>
</dbReference>
<keyword evidence="4" id="KW-0963">Cytoplasm</keyword>
<evidence type="ECO:0000256" key="4">
    <source>
        <dbReference type="ARBA" id="ARBA00022490"/>
    </source>
</evidence>
<dbReference type="InterPro" id="IPR011990">
    <property type="entry name" value="TPR-like_helical_dom_sf"/>
</dbReference>
<keyword evidence="7" id="KW-0576">Peroxisome</keyword>
<dbReference type="PANTHER" id="PTHR10130">
    <property type="entry name" value="PEROXISOMAL TARGETING SIGNAL 1 RECEPTOR PEX5"/>
    <property type="match status" value="1"/>
</dbReference>
<proteinExistence type="inferred from homology"/>
<evidence type="ECO:0000256" key="6">
    <source>
        <dbReference type="ARBA" id="ARBA00022803"/>
    </source>
</evidence>
<dbReference type="InterPro" id="IPR019734">
    <property type="entry name" value="TPR_rpt"/>
</dbReference>
<evidence type="ECO:0000256" key="1">
    <source>
        <dbReference type="ARBA" id="ARBA00004275"/>
    </source>
</evidence>
<feature type="repeat" description="TPR" evidence="8">
    <location>
        <begin position="239"/>
        <end position="272"/>
    </location>
</feature>
<dbReference type="InterPro" id="IPR024111">
    <property type="entry name" value="PEX5/PEX5L"/>
</dbReference>
<feature type="region of interest" description="Disordered" evidence="9">
    <location>
        <begin position="192"/>
        <end position="218"/>
    </location>
</feature>
<keyword evidence="10" id="KW-0812">Transmembrane</keyword>
<comment type="subcellular location">
    <subcellularLocation>
        <location evidence="2">Cytoplasm</location>
    </subcellularLocation>
    <subcellularLocation>
        <location evidence="1">Peroxisome</location>
    </subcellularLocation>
</comment>
<feature type="repeat" description="TPR" evidence="8">
    <location>
        <begin position="115"/>
        <end position="148"/>
    </location>
</feature>
<evidence type="ECO:0000256" key="5">
    <source>
        <dbReference type="ARBA" id="ARBA00022737"/>
    </source>
</evidence>
<dbReference type="Pfam" id="PF07719">
    <property type="entry name" value="TPR_2"/>
    <property type="match status" value="1"/>
</dbReference>
<evidence type="ECO:0000256" key="8">
    <source>
        <dbReference type="PROSITE-ProRule" id="PRU00339"/>
    </source>
</evidence>
<protein>
    <submittedName>
        <fullName evidence="11">Uncharacterized protein</fullName>
    </submittedName>
</protein>
<keyword evidence="5" id="KW-0677">Repeat</keyword>
<dbReference type="Gene3D" id="1.25.40.10">
    <property type="entry name" value="Tetratricopeptide repeat domain"/>
    <property type="match status" value="2"/>
</dbReference>
<dbReference type="PROSITE" id="PS50293">
    <property type="entry name" value="TPR_REGION"/>
    <property type="match status" value="1"/>
</dbReference>
<sequence>MSFDDPEGNRISEWFRGLTMGVRIQIIMFSVLALILAVVGGIALIQEPTVLLPAVPPDSKPVVGEPERVVAQDIGKDWRTAEKMNEAKKGPEVAMESKGEVEALRKLVSMAPQDADNWDRLGKSLYLSGQHKEAIEAFRKALEIKPGVGEVLANLGVTLKSAGEMTEYEKIVQSLALVDPKLARDLMEFAPGKEETKQAATATTAQPGATAPSVVTSNPGDSMEVAALRKLVEMDPKDADSWNRLGKQLFLSGNQTEAVSCFEKSLQLKPDVVEVLANLGVVYKTLGRKEAWEEVVTKLMVLDPKMGEDLKAYAPAPAAKP</sequence>
<comment type="caution">
    <text evidence="11">The sequence shown here is derived from an EMBL/GenBank/DDBJ whole genome shotgun (WGS) entry which is preliminary data.</text>
</comment>
<dbReference type="InterPro" id="IPR013105">
    <property type="entry name" value="TPR_2"/>
</dbReference>
<dbReference type="AlphaFoldDB" id="A0A0R2R6M4"/>
<dbReference type="PANTHER" id="PTHR10130:SF0">
    <property type="entry name" value="GH08708P"/>
    <property type="match status" value="1"/>
</dbReference>
<name>A0A0R2R6M4_9BACT</name>
<dbReference type="SUPFAM" id="SSF48439">
    <property type="entry name" value="Protein prenylyltransferase"/>
    <property type="match status" value="1"/>
</dbReference>
<dbReference type="GO" id="GO:0016560">
    <property type="term" value="P:protein import into peroxisome matrix, docking"/>
    <property type="evidence" value="ECO:0007669"/>
    <property type="project" value="TreeGrafter"/>
</dbReference>
<dbReference type="Proteomes" id="UP000051269">
    <property type="component" value="Unassembled WGS sequence"/>
</dbReference>
<evidence type="ECO:0000313" key="12">
    <source>
        <dbReference type="Proteomes" id="UP000051269"/>
    </source>
</evidence>
<dbReference type="PROSITE" id="PS50005">
    <property type="entry name" value="TPR"/>
    <property type="match status" value="2"/>
</dbReference>
<evidence type="ECO:0000256" key="2">
    <source>
        <dbReference type="ARBA" id="ARBA00004496"/>
    </source>
</evidence>
<keyword evidence="10" id="KW-0472">Membrane</keyword>
<gene>
    <name evidence="11" type="ORF">ABR82_06545</name>
</gene>
<dbReference type="SMART" id="SM00028">
    <property type="entry name" value="TPR"/>
    <property type="match status" value="3"/>
</dbReference>
<accession>A0A0R2R6M4</accession>
<dbReference type="GO" id="GO:0005829">
    <property type="term" value="C:cytosol"/>
    <property type="evidence" value="ECO:0007669"/>
    <property type="project" value="TreeGrafter"/>
</dbReference>
<evidence type="ECO:0000256" key="10">
    <source>
        <dbReference type="SAM" id="Phobius"/>
    </source>
</evidence>
<dbReference type="GO" id="GO:0005052">
    <property type="term" value="F:peroxisome matrix targeting signal-1 binding"/>
    <property type="evidence" value="ECO:0007669"/>
    <property type="project" value="TreeGrafter"/>
</dbReference>